<reference evidence="3 4" key="1">
    <citation type="submission" date="2018-08" db="EMBL/GenBank/DDBJ databases">
        <authorList>
            <person name="Khan S.A."/>
            <person name="Jeon C.O."/>
            <person name="Chun B.H."/>
            <person name="Jeong S.E."/>
        </authorList>
    </citation>
    <scope>NUCLEOTIDE SEQUENCE [LARGE SCALE GENOMIC DNA]</scope>
    <source>
        <strain evidence="3 4">S-16</strain>
    </source>
</reference>
<keyword evidence="1" id="KW-1133">Transmembrane helix</keyword>
<comment type="caution">
    <text evidence="3">The sequence shown here is derived from an EMBL/GenBank/DDBJ whole genome shotgun (WGS) entry which is preliminary data.</text>
</comment>
<feature type="transmembrane region" description="Helical" evidence="1">
    <location>
        <begin position="27"/>
        <end position="50"/>
    </location>
</feature>
<accession>A0A3N7HNQ4</accession>
<feature type="domain" description="YhdP central" evidence="2">
    <location>
        <begin position="27"/>
        <end position="1347"/>
    </location>
</feature>
<dbReference type="EMBL" id="QUSW01000007">
    <property type="protein sequence ID" value="RQP22331.1"/>
    <property type="molecule type" value="Genomic_DNA"/>
</dbReference>
<sequence>MSIVAPVTSASSAPLSRRALVTRRLRWLARVLTGLVIAAWSLLLVAWLTLHWGILPHIQQWRPEIEQRASTALGVPVRIGNISVRSSGWIPSLELRGVVLQDRQGRAALELPRVVASVSARSMFALELRFDQLFIDSPHLEVRRDAQGHIFVAGLDMNGPGTGDNAAANWFFSQREFVIRSGSLTWTDEQRNAPALSLREVEVVIRNGLRSHEMRMDATPPAEWGDRFSLRGRFTQPLLTDSGDWNRWSGLLFAQLPRADVSQLRQHVKLPFELSEGDGALRGWMEVRDGKVEGATVDVALREVTLRLASNVEPLSVEQIEGRLAGHRGTDGFTVTAQQFGFVTGDGIRWPRSDLALRWNQPEGKPASGGEFTAQRLDLALMAQIATRVPLGDAVRKLLAELDPKGVASDLSARWTGALDAPATYQVKGQLAGLALAAKAASEPTAVGRPGLRNATISLNASEKGGDARLSMSSGEIDLPGVFEQPTVPLTQMNAMLNWHFEPPKAAGQPSHVALSVKDLKFVNADMQGDLNGSWATGTGEGFGRGGRYPGLLEINGKVSHAQATSVARYLPLGIPEDTRLYVTHAVKSGTVSNMTVRVKGDLWDFPFHSARNLKDGEFRIAGHVEDVNFAYVPSLPASGTRAAYESPWPPFSKMKGELIFDRASMEIRNAQARVFGVDLNKVQGGIRSLSDKSVLTLDGTARGPMQDMLRYVNASPIGGWTNKALAQSTGTGLADLKLALSIPLYDADKTTVKGSMTLAGNDVRIAPDTPLMQNAKARVDFTQKGFGIAGGSARVLGGDATFEGGMQPDGSVRITGQGVATADGLRRAGELGALSRLASSLSGQAGYRMTLAVTRGHPELNISSSLVGLASDLPAPLRKSAESAMALRYVNALVPESLAPGQALRDTLRFDLGSVVNASYLRDVSGDQVHVIRGGIGVMEAAPVPAAGVAANISVNALNLDAWEAVGNKIAGAAQAAAETAGSSYAPSSIAVRAQELTTGSRKLNKVTAGASQEDALWRANIDAEQLNGYMEYRPARRGPNSGGAGRVYARLSRLSLPKGEADSVESLLDQQASSVPALDVVIDDLDLRGKRLGKVEIEAQNRINGEGKDAFREWRLTRLAMTTPEAKFVANGQWIPSSNAARRRAILNFKLDLSDSGAFLDRLGTAKAVRGGKGSLAGQVSWLGSPLSLDYPSMTGQVNVAIDAGQFLKVQPGAARLLSVLSLQSLPRRLALDFRDLFQEGFAFDNITGDVTIKEGVAHTNNLRMRGVQAAVLMEGSADVERETQDLRVVVVPEINAGTASLAYAAINPAIGLGTFLAQVFLRKPLTQAGTREFHVTGPWSDPKVDRVDRKTGAVVPDIEAAAGNEQVKR</sequence>
<name>A0A3N7HNQ4_9BURK</name>
<keyword evidence="4" id="KW-1185">Reference proteome</keyword>
<dbReference type="RefSeq" id="WP_124542545.1">
    <property type="nucleotide sequence ID" value="NZ_QUSW01000007.1"/>
</dbReference>
<dbReference type="Pfam" id="PF13116">
    <property type="entry name" value="YhdP"/>
    <property type="match status" value="1"/>
</dbReference>
<evidence type="ECO:0000313" key="4">
    <source>
        <dbReference type="Proteomes" id="UP000267464"/>
    </source>
</evidence>
<keyword evidence="1" id="KW-0812">Transmembrane</keyword>
<dbReference type="Proteomes" id="UP000267464">
    <property type="component" value="Unassembled WGS sequence"/>
</dbReference>
<protein>
    <submittedName>
        <fullName evidence="3">TIGR02099 family protein</fullName>
    </submittedName>
</protein>
<reference evidence="3 4" key="2">
    <citation type="submission" date="2018-12" db="EMBL/GenBank/DDBJ databases">
        <title>Rhizobacter gummiphilus sp. nov., a rubber-degrading bacterium isolated from the soil of a botanical garden in Japan.</title>
        <authorList>
            <person name="Shunsuke S.S."/>
        </authorList>
    </citation>
    <scope>NUCLEOTIDE SEQUENCE [LARGE SCALE GENOMIC DNA]</scope>
    <source>
        <strain evidence="3 4">S-16</strain>
    </source>
</reference>
<dbReference type="OrthoDB" id="8521382at2"/>
<dbReference type="NCBIfam" id="TIGR02099">
    <property type="entry name" value="YhdP family protein"/>
    <property type="match status" value="1"/>
</dbReference>
<gene>
    <name evidence="3" type="ORF">DZC73_21985</name>
</gene>
<proteinExistence type="predicted"/>
<organism evidence="3 4">
    <name type="scientific">Piscinibacter terrae</name>
    <dbReference type="NCBI Taxonomy" id="2496871"/>
    <lineage>
        <taxon>Bacteria</taxon>
        <taxon>Pseudomonadati</taxon>
        <taxon>Pseudomonadota</taxon>
        <taxon>Betaproteobacteria</taxon>
        <taxon>Burkholderiales</taxon>
        <taxon>Sphaerotilaceae</taxon>
        <taxon>Piscinibacter</taxon>
    </lineage>
</organism>
<dbReference type="InterPro" id="IPR011836">
    <property type="entry name" value="YhdP"/>
</dbReference>
<evidence type="ECO:0000259" key="2">
    <source>
        <dbReference type="Pfam" id="PF13116"/>
    </source>
</evidence>
<evidence type="ECO:0000256" key="1">
    <source>
        <dbReference type="SAM" id="Phobius"/>
    </source>
</evidence>
<dbReference type="PANTHER" id="PTHR38690:SF1">
    <property type="entry name" value="PROTEASE"/>
    <property type="match status" value="1"/>
</dbReference>
<keyword evidence="1" id="KW-0472">Membrane</keyword>
<dbReference type="PANTHER" id="PTHR38690">
    <property type="entry name" value="PROTEASE-RELATED"/>
    <property type="match status" value="1"/>
</dbReference>
<dbReference type="InterPro" id="IPR025263">
    <property type="entry name" value="YhdP_central"/>
</dbReference>
<evidence type="ECO:0000313" key="3">
    <source>
        <dbReference type="EMBL" id="RQP22331.1"/>
    </source>
</evidence>